<dbReference type="Proteomes" id="UP000306102">
    <property type="component" value="Unassembled WGS sequence"/>
</dbReference>
<accession>A0A4S4ENU2</accession>
<comment type="caution">
    <text evidence="1">The sequence shown here is derived from an EMBL/GenBank/DDBJ whole genome shotgun (WGS) entry which is preliminary data.</text>
</comment>
<protein>
    <submittedName>
        <fullName evidence="1">Uncharacterized protein</fullName>
    </submittedName>
</protein>
<keyword evidence="2" id="KW-1185">Reference proteome</keyword>
<gene>
    <name evidence="1" type="ORF">TEA_023126</name>
</gene>
<evidence type="ECO:0000313" key="2">
    <source>
        <dbReference type="Proteomes" id="UP000306102"/>
    </source>
</evidence>
<sequence length="119" mass="13214">MFRALSTRGGGGGGGGYERLVDESSGGLLEAKLNRVTSLPAKLFGSSSTKLTPEFNFPANFPAKQAKKVSKIHPWFGLFDRRRRRKKATAKPEVARYLEYAKEGGVWDVNSNMPVIYYK</sequence>
<organism evidence="1 2">
    <name type="scientific">Camellia sinensis var. sinensis</name>
    <name type="common">China tea</name>
    <dbReference type="NCBI Taxonomy" id="542762"/>
    <lineage>
        <taxon>Eukaryota</taxon>
        <taxon>Viridiplantae</taxon>
        <taxon>Streptophyta</taxon>
        <taxon>Embryophyta</taxon>
        <taxon>Tracheophyta</taxon>
        <taxon>Spermatophyta</taxon>
        <taxon>Magnoliopsida</taxon>
        <taxon>eudicotyledons</taxon>
        <taxon>Gunneridae</taxon>
        <taxon>Pentapetalae</taxon>
        <taxon>asterids</taxon>
        <taxon>Ericales</taxon>
        <taxon>Theaceae</taxon>
        <taxon>Camellia</taxon>
    </lineage>
</organism>
<dbReference type="PANTHER" id="PTHR35291">
    <property type="entry name" value="PROTEIN SHROOM-LIKE"/>
    <property type="match status" value="1"/>
</dbReference>
<evidence type="ECO:0000313" key="1">
    <source>
        <dbReference type="EMBL" id="THG17934.1"/>
    </source>
</evidence>
<name>A0A4S4ENU2_CAMSN</name>
<dbReference type="PANTHER" id="PTHR35291:SF3">
    <property type="entry name" value="PROTEIN SHROOM-LIKE"/>
    <property type="match status" value="1"/>
</dbReference>
<dbReference type="AlphaFoldDB" id="A0A4S4ENU2"/>
<dbReference type="EMBL" id="SDRB02003334">
    <property type="protein sequence ID" value="THG17934.1"/>
    <property type="molecule type" value="Genomic_DNA"/>
</dbReference>
<reference evidence="1 2" key="1">
    <citation type="journal article" date="2018" name="Proc. Natl. Acad. Sci. U.S.A.">
        <title>Draft genome sequence of Camellia sinensis var. sinensis provides insights into the evolution of the tea genome and tea quality.</title>
        <authorList>
            <person name="Wei C."/>
            <person name="Yang H."/>
            <person name="Wang S."/>
            <person name="Zhao J."/>
            <person name="Liu C."/>
            <person name="Gao L."/>
            <person name="Xia E."/>
            <person name="Lu Y."/>
            <person name="Tai Y."/>
            <person name="She G."/>
            <person name="Sun J."/>
            <person name="Cao H."/>
            <person name="Tong W."/>
            <person name="Gao Q."/>
            <person name="Li Y."/>
            <person name="Deng W."/>
            <person name="Jiang X."/>
            <person name="Wang W."/>
            <person name="Chen Q."/>
            <person name="Zhang S."/>
            <person name="Li H."/>
            <person name="Wu J."/>
            <person name="Wang P."/>
            <person name="Li P."/>
            <person name="Shi C."/>
            <person name="Zheng F."/>
            <person name="Jian J."/>
            <person name="Huang B."/>
            <person name="Shan D."/>
            <person name="Shi M."/>
            <person name="Fang C."/>
            <person name="Yue Y."/>
            <person name="Li F."/>
            <person name="Li D."/>
            <person name="Wei S."/>
            <person name="Han B."/>
            <person name="Jiang C."/>
            <person name="Yin Y."/>
            <person name="Xia T."/>
            <person name="Zhang Z."/>
            <person name="Bennetzen J.L."/>
            <person name="Zhao S."/>
            <person name="Wan X."/>
        </authorList>
    </citation>
    <scope>NUCLEOTIDE SEQUENCE [LARGE SCALE GENOMIC DNA]</scope>
    <source>
        <strain evidence="2">cv. Shuchazao</strain>
        <tissue evidence="1">Leaf</tissue>
    </source>
</reference>
<proteinExistence type="predicted"/>